<reference evidence="2 3" key="1">
    <citation type="submission" date="2020-06" db="EMBL/GenBank/DDBJ databases">
        <authorList>
            <person name="Chanama M."/>
        </authorList>
    </citation>
    <scope>NUCLEOTIDE SEQUENCE [LARGE SCALE GENOMIC DNA]</scope>
    <source>
        <strain evidence="2 3">TBRC6557</strain>
    </source>
</reference>
<keyword evidence="1" id="KW-0472">Membrane</keyword>
<dbReference type="EMBL" id="JABWGO010000009">
    <property type="protein sequence ID" value="NUW44473.1"/>
    <property type="molecule type" value="Genomic_DNA"/>
</dbReference>
<protein>
    <submittedName>
        <fullName evidence="2">Uncharacterized protein</fullName>
    </submittedName>
</protein>
<accession>A0A7Y6IUT3</accession>
<gene>
    <name evidence="2" type="ORF">HT134_30750</name>
</gene>
<dbReference type="RefSeq" id="WP_175603979.1">
    <property type="nucleotide sequence ID" value="NZ_JABWGO010000009.1"/>
</dbReference>
<evidence type="ECO:0000313" key="2">
    <source>
        <dbReference type="EMBL" id="NUW44473.1"/>
    </source>
</evidence>
<dbReference type="AlphaFoldDB" id="A0A7Y6IUT3"/>
<keyword evidence="1" id="KW-0812">Transmembrane</keyword>
<keyword evidence="3" id="KW-1185">Reference proteome</keyword>
<feature type="transmembrane region" description="Helical" evidence="1">
    <location>
        <begin position="30"/>
        <end position="51"/>
    </location>
</feature>
<comment type="caution">
    <text evidence="2">The sequence shown here is derived from an EMBL/GenBank/DDBJ whole genome shotgun (WGS) entry which is preliminary data.</text>
</comment>
<feature type="transmembrane region" description="Helical" evidence="1">
    <location>
        <begin position="78"/>
        <end position="96"/>
    </location>
</feature>
<name>A0A7Y6IUT3_9ACTN</name>
<evidence type="ECO:0000313" key="3">
    <source>
        <dbReference type="Proteomes" id="UP000546126"/>
    </source>
</evidence>
<evidence type="ECO:0000256" key="1">
    <source>
        <dbReference type="SAM" id="Phobius"/>
    </source>
</evidence>
<keyword evidence="1" id="KW-1133">Transmembrane helix</keyword>
<organism evidence="2 3">
    <name type="scientific">Nonomuraea rhodomycinica</name>
    <dbReference type="NCBI Taxonomy" id="1712872"/>
    <lineage>
        <taxon>Bacteria</taxon>
        <taxon>Bacillati</taxon>
        <taxon>Actinomycetota</taxon>
        <taxon>Actinomycetes</taxon>
        <taxon>Streptosporangiales</taxon>
        <taxon>Streptosporangiaceae</taxon>
        <taxon>Nonomuraea</taxon>
    </lineage>
</organism>
<dbReference type="Proteomes" id="UP000546126">
    <property type="component" value="Unassembled WGS sequence"/>
</dbReference>
<proteinExistence type="predicted"/>
<sequence length="118" mass="12599">MSRDFDVDRRLEPVPAETNSAGGRANHTTLLIALGAVPLLFANWFIVAGILGHDCASSYEGGNITECAGGLSEEEMSAASGLIALVLLVIQVRLIVLVRRRLEGDQECAGDTRRLYGS</sequence>